<feature type="compositionally biased region" description="Basic residues" evidence="1">
    <location>
        <begin position="87"/>
        <end position="96"/>
    </location>
</feature>
<name>A0A9P4X3C3_9HYPO</name>
<sequence length="108" mass="11333">MISIPPSPAPDPVTTPTPFLPPVSSPGLLSLPFPVTASSPPPSPPPQPAPEPAPEPASEPVLVLATVKATRAVAGLASAQSQQQQHKEKKKKKTQQKKTGENKLPWRV</sequence>
<feature type="compositionally biased region" description="Pro residues" evidence="1">
    <location>
        <begin position="1"/>
        <end position="24"/>
    </location>
</feature>
<reference evidence="2 3" key="1">
    <citation type="submission" date="2018-06" db="EMBL/GenBank/DDBJ databases">
        <title>Genome analysis of cellulolytic fungus Trichoderma lentiforme CFAM-422.</title>
        <authorList>
            <person name="Steindorff A.S."/>
            <person name="Formighieri E.F."/>
            <person name="Midorikawa G.E.O."/>
            <person name="Tamietti M.S."/>
            <person name="Ramos E.Z."/>
            <person name="Silva A.S."/>
            <person name="Bon E.P.S."/>
            <person name="Mendes T.D."/>
            <person name="Damaso M.C.T."/>
            <person name="Favaro L.C.L."/>
        </authorList>
    </citation>
    <scope>NUCLEOTIDE SEQUENCE [LARGE SCALE GENOMIC DNA]</scope>
    <source>
        <strain evidence="2 3">CFAM-422</strain>
    </source>
</reference>
<accession>A0A9P4X3C3</accession>
<evidence type="ECO:0000313" key="2">
    <source>
        <dbReference type="EMBL" id="KAF3056099.1"/>
    </source>
</evidence>
<keyword evidence="3" id="KW-1185">Reference proteome</keyword>
<evidence type="ECO:0000313" key="3">
    <source>
        <dbReference type="Proteomes" id="UP000801864"/>
    </source>
</evidence>
<feature type="region of interest" description="Disordered" evidence="1">
    <location>
        <begin position="1"/>
        <end position="60"/>
    </location>
</feature>
<comment type="caution">
    <text evidence="2">The sequence shown here is derived from an EMBL/GenBank/DDBJ whole genome shotgun (WGS) entry which is preliminary data.</text>
</comment>
<feature type="compositionally biased region" description="Low complexity" evidence="1">
    <location>
        <begin position="25"/>
        <end position="38"/>
    </location>
</feature>
<dbReference type="EMBL" id="QLNT01000034">
    <property type="protein sequence ID" value="KAF3056099.1"/>
    <property type="molecule type" value="Genomic_DNA"/>
</dbReference>
<feature type="compositionally biased region" description="Pro residues" evidence="1">
    <location>
        <begin position="39"/>
        <end position="57"/>
    </location>
</feature>
<proteinExistence type="predicted"/>
<evidence type="ECO:0000256" key="1">
    <source>
        <dbReference type="SAM" id="MobiDB-lite"/>
    </source>
</evidence>
<feature type="region of interest" description="Disordered" evidence="1">
    <location>
        <begin position="74"/>
        <end position="108"/>
    </location>
</feature>
<dbReference type="AlphaFoldDB" id="A0A9P4X3C3"/>
<protein>
    <submittedName>
        <fullName evidence="2">Uncharacterized protein</fullName>
    </submittedName>
</protein>
<gene>
    <name evidence="2" type="ORF">CFAM422_012975</name>
</gene>
<organism evidence="2 3">
    <name type="scientific">Trichoderma lentiforme</name>
    <dbReference type="NCBI Taxonomy" id="1567552"/>
    <lineage>
        <taxon>Eukaryota</taxon>
        <taxon>Fungi</taxon>
        <taxon>Dikarya</taxon>
        <taxon>Ascomycota</taxon>
        <taxon>Pezizomycotina</taxon>
        <taxon>Sordariomycetes</taxon>
        <taxon>Hypocreomycetidae</taxon>
        <taxon>Hypocreales</taxon>
        <taxon>Hypocreaceae</taxon>
        <taxon>Trichoderma</taxon>
    </lineage>
</organism>
<dbReference type="Proteomes" id="UP000801864">
    <property type="component" value="Unassembled WGS sequence"/>
</dbReference>